<comment type="caution">
    <text evidence="1">The sequence shown here is derived from an EMBL/GenBank/DDBJ whole genome shotgun (WGS) entry which is preliminary data.</text>
</comment>
<evidence type="ECO:0000313" key="1">
    <source>
        <dbReference type="EMBL" id="OGF20304.1"/>
    </source>
</evidence>
<dbReference type="AlphaFoldDB" id="A0A1F5S0W5"/>
<gene>
    <name evidence="1" type="ORF">A2Y83_02935</name>
</gene>
<protein>
    <submittedName>
        <fullName evidence="1">Uncharacterized protein</fullName>
    </submittedName>
</protein>
<dbReference type="Proteomes" id="UP000178323">
    <property type="component" value="Unassembled WGS sequence"/>
</dbReference>
<proteinExistence type="predicted"/>
<organism evidence="1 2">
    <name type="scientific">Candidatus Falkowbacteria bacterium RBG_13_39_14</name>
    <dbReference type="NCBI Taxonomy" id="1797985"/>
    <lineage>
        <taxon>Bacteria</taxon>
        <taxon>Candidatus Falkowiibacteriota</taxon>
    </lineage>
</organism>
<name>A0A1F5S0W5_9BACT</name>
<evidence type="ECO:0000313" key="2">
    <source>
        <dbReference type="Proteomes" id="UP000178323"/>
    </source>
</evidence>
<sequence length="214" mass="24408">MNEYITTELLCWGIIALLGVVIYFIKKIMDNTDKLDKNVYDLNKDVFGLSKDVSGLSKDVSGLSMDVSVFNKEFSESKTKFELLWEKSLAVEKEIKMHDRDISFLKGKKYAGSNSPLQLNEEGNKVLKESKINNIIDERADELIKKIKETNPETFYDVHLTAQSILDNLIKENHNILLTVKNGAYNSGVDIDIVVFVGSLYLRDKYIAKYPNNK</sequence>
<dbReference type="EMBL" id="MFFS01000098">
    <property type="protein sequence ID" value="OGF20304.1"/>
    <property type="molecule type" value="Genomic_DNA"/>
</dbReference>
<dbReference type="Gene3D" id="1.20.5.190">
    <property type="match status" value="1"/>
</dbReference>
<accession>A0A1F5S0W5</accession>
<reference evidence="1 2" key="1">
    <citation type="journal article" date="2016" name="Nat. Commun.">
        <title>Thousands of microbial genomes shed light on interconnected biogeochemical processes in an aquifer system.</title>
        <authorList>
            <person name="Anantharaman K."/>
            <person name="Brown C.T."/>
            <person name="Hug L.A."/>
            <person name="Sharon I."/>
            <person name="Castelle C.J."/>
            <person name="Probst A.J."/>
            <person name="Thomas B.C."/>
            <person name="Singh A."/>
            <person name="Wilkins M.J."/>
            <person name="Karaoz U."/>
            <person name="Brodie E.L."/>
            <person name="Williams K.H."/>
            <person name="Hubbard S.S."/>
            <person name="Banfield J.F."/>
        </authorList>
    </citation>
    <scope>NUCLEOTIDE SEQUENCE [LARGE SCALE GENOMIC DNA]</scope>
</reference>